<name>A0AA38VJ72_9PEZI</name>
<evidence type="ECO:0000313" key="3">
    <source>
        <dbReference type="Proteomes" id="UP001174694"/>
    </source>
</evidence>
<keyword evidence="3" id="KW-1185">Reference proteome</keyword>
<feature type="region of interest" description="Disordered" evidence="1">
    <location>
        <begin position="165"/>
        <end position="246"/>
    </location>
</feature>
<dbReference type="Proteomes" id="UP001174694">
    <property type="component" value="Unassembled WGS sequence"/>
</dbReference>
<comment type="caution">
    <text evidence="2">The sequence shown here is derived from an EMBL/GenBank/DDBJ whole genome shotgun (WGS) entry which is preliminary data.</text>
</comment>
<feature type="region of interest" description="Disordered" evidence="1">
    <location>
        <begin position="328"/>
        <end position="356"/>
    </location>
</feature>
<organism evidence="2 3">
    <name type="scientific">Pleurostoma richardsiae</name>
    <dbReference type="NCBI Taxonomy" id="41990"/>
    <lineage>
        <taxon>Eukaryota</taxon>
        <taxon>Fungi</taxon>
        <taxon>Dikarya</taxon>
        <taxon>Ascomycota</taxon>
        <taxon>Pezizomycotina</taxon>
        <taxon>Sordariomycetes</taxon>
        <taxon>Sordariomycetidae</taxon>
        <taxon>Calosphaeriales</taxon>
        <taxon>Pleurostomataceae</taxon>
        <taxon>Pleurostoma</taxon>
    </lineage>
</organism>
<feature type="region of interest" description="Disordered" evidence="1">
    <location>
        <begin position="454"/>
        <end position="473"/>
    </location>
</feature>
<feature type="compositionally biased region" description="Pro residues" evidence="1">
    <location>
        <begin position="335"/>
        <end position="345"/>
    </location>
</feature>
<gene>
    <name evidence="2" type="ORF">NKR23_g2015</name>
</gene>
<dbReference type="AlphaFoldDB" id="A0AA38VJ72"/>
<reference evidence="2" key="1">
    <citation type="submission" date="2022-07" db="EMBL/GenBank/DDBJ databases">
        <title>Fungi with potential for degradation of polypropylene.</title>
        <authorList>
            <person name="Gostincar C."/>
        </authorList>
    </citation>
    <scope>NUCLEOTIDE SEQUENCE</scope>
    <source>
        <strain evidence="2">EXF-13308</strain>
    </source>
</reference>
<sequence length="515" mass="55479">MDEQPTLSQASSHLPLEPVSGIVLFRQETARREGLRARGNCRTGCRELDEHVLLGGFERGCVVGVSAEEEEIGLSIGLQTLSRLLVEGGHPGRLPEPKAMIITTLSNAALLPKLRAVIKAQVSAVHGDVSDRQIRARQCLERISVSRVFDVDGLWEVLGELDESTAAGSTTTGPRGARNNAEPPPEPPSIQQPSPSLKQKTEIMDSEEEDGMSPLESSSGDSTKNSAPGKAEEQASGRNLEENKPIAQKVAPPSVVAPDIILITHMSQLLTAFFAQRDRQTAHTMLQLLTSHLRYVTRCPEHGGPLVMILNSTTSSPDATSVNTTADHLLHPADPDAPPPRPPEPGTAATRPSRPLDRTLRSIFSPQPASANYRNYGAVEARRNKPSFGLVFTQLLDLHLLCTRVPRTRADAEVLFAPPPHSQIAAGGTDVRGLVDYAWVVEVLLDEIGVWEEPGPGAEGGGEGRGQRRSREQRWGAVDVRRNGEGGLIIVDAFEAKKVFVGEIRVAGGFGGRRG</sequence>
<dbReference type="InterPro" id="IPR027417">
    <property type="entry name" value="P-loop_NTPase"/>
</dbReference>
<feature type="compositionally biased region" description="Polar residues" evidence="1">
    <location>
        <begin position="215"/>
        <end position="226"/>
    </location>
</feature>
<dbReference type="Gene3D" id="3.40.50.300">
    <property type="entry name" value="P-loop containing nucleotide triphosphate hydrolases"/>
    <property type="match status" value="1"/>
</dbReference>
<accession>A0AA38VJ72</accession>
<proteinExistence type="predicted"/>
<dbReference type="EMBL" id="JANBVO010000003">
    <property type="protein sequence ID" value="KAJ9155441.1"/>
    <property type="molecule type" value="Genomic_DNA"/>
</dbReference>
<feature type="compositionally biased region" description="Basic and acidic residues" evidence="1">
    <location>
        <begin position="230"/>
        <end position="244"/>
    </location>
</feature>
<protein>
    <submittedName>
        <fullName evidence="2">Fasciclin domain family</fullName>
    </submittedName>
</protein>
<evidence type="ECO:0000313" key="2">
    <source>
        <dbReference type="EMBL" id="KAJ9155441.1"/>
    </source>
</evidence>
<evidence type="ECO:0000256" key="1">
    <source>
        <dbReference type="SAM" id="MobiDB-lite"/>
    </source>
</evidence>